<dbReference type="InterPro" id="IPR029865">
    <property type="entry name" value="KIAA0319-like"/>
</dbReference>
<dbReference type="PANTHER" id="PTHR46182">
    <property type="entry name" value="FI19480P1"/>
    <property type="match status" value="1"/>
</dbReference>
<dbReference type="Proteomes" id="UP001524569">
    <property type="component" value="Unassembled WGS sequence"/>
</dbReference>
<accession>A0ABT1UK57</accession>
<dbReference type="RefSeq" id="WP_256611945.1">
    <property type="nucleotide sequence ID" value="NZ_JANIBM010000026.1"/>
</dbReference>
<dbReference type="EMBL" id="JANIBM010000026">
    <property type="protein sequence ID" value="MCQ8182617.1"/>
    <property type="molecule type" value="Genomic_DNA"/>
</dbReference>
<evidence type="ECO:0000313" key="2">
    <source>
        <dbReference type="Proteomes" id="UP001524569"/>
    </source>
</evidence>
<dbReference type="Gene3D" id="2.60.40.2810">
    <property type="match status" value="1"/>
</dbReference>
<evidence type="ECO:0000313" key="1">
    <source>
        <dbReference type="EMBL" id="MCQ8182617.1"/>
    </source>
</evidence>
<dbReference type="Gene3D" id="2.60.40.3440">
    <property type="match status" value="2"/>
</dbReference>
<dbReference type="SUPFAM" id="SSF49299">
    <property type="entry name" value="PKD domain"/>
    <property type="match status" value="1"/>
</dbReference>
<dbReference type="Pfam" id="PF17963">
    <property type="entry name" value="Big_9"/>
    <property type="match status" value="4"/>
</dbReference>
<protein>
    <submittedName>
        <fullName evidence="1">Cadherin-like domain-containing protein</fullName>
    </submittedName>
</protein>
<dbReference type="InterPro" id="IPR013783">
    <property type="entry name" value="Ig-like_fold"/>
</dbReference>
<comment type="caution">
    <text evidence="1">The sequence shown here is derived from an EMBL/GenBank/DDBJ whole genome shotgun (WGS) entry which is preliminary data.</text>
</comment>
<organism evidence="1 2">
    <name type="scientific">Methylomonas aurea</name>
    <dbReference type="NCBI Taxonomy" id="2952224"/>
    <lineage>
        <taxon>Bacteria</taxon>
        <taxon>Pseudomonadati</taxon>
        <taxon>Pseudomonadota</taxon>
        <taxon>Gammaproteobacteria</taxon>
        <taxon>Methylococcales</taxon>
        <taxon>Methylococcaceae</taxon>
        <taxon>Methylomonas</taxon>
    </lineage>
</organism>
<dbReference type="InterPro" id="IPR035986">
    <property type="entry name" value="PKD_dom_sf"/>
</dbReference>
<keyword evidence="2" id="KW-1185">Reference proteome</keyword>
<dbReference type="Gene3D" id="2.60.40.10">
    <property type="entry name" value="Immunoglobulins"/>
    <property type="match status" value="3"/>
</dbReference>
<dbReference type="PANTHER" id="PTHR46182:SF2">
    <property type="entry name" value="FI19480P1"/>
    <property type="match status" value="1"/>
</dbReference>
<dbReference type="PROSITE" id="PS00018">
    <property type="entry name" value="EF_HAND_1"/>
    <property type="match status" value="1"/>
</dbReference>
<reference evidence="1 2" key="1">
    <citation type="submission" date="2022-07" db="EMBL/GenBank/DDBJ databases">
        <title>Methylomonas rivi sp. nov., Methylomonas rosea sp. nov., Methylomonas aureus sp. nov. and Methylomonas subterranea sp. nov., four novel methanotrophs isolated from a freshwater creek and the deep terrestrial subsurface.</title>
        <authorList>
            <person name="Abin C."/>
            <person name="Sankaranarayanan K."/>
            <person name="Garner C."/>
            <person name="Sindelar R."/>
            <person name="Kotary K."/>
            <person name="Garner R."/>
            <person name="Barclay S."/>
            <person name="Lawson P."/>
            <person name="Krumholz L."/>
        </authorList>
    </citation>
    <scope>NUCLEOTIDE SEQUENCE [LARGE SCALE GENOMIC DNA]</scope>
    <source>
        <strain evidence="1 2">SURF-1</strain>
    </source>
</reference>
<gene>
    <name evidence="1" type="ORF">NP603_15955</name>
</gene>
<dbReference type="NCBIfam" id="NF012211">
    <property type="entry name" value="tand_rpt_95"/>
    <property type="match status" value="3"/>
</dbReference>
<dbReference type="InterPro" id="IPR018247">
    <property type="entry name" value="EF_Hand_1_Ca_BS"/>
</dbReference>
<proteinExistence type="predicted"/>
<name>A0ABT1UK57_9GAMM</name>
<sequence>MADLTRSEYKKLLALIITTGFSSLVVADTAAVKSEILVTPTTIKPDANRVIRFAVGVNNVPLPGLSSFALDLAFSGPINLVQTLQNLPSLPIPADKITCSASLNPGAPSETIVPNVLTQLQSGLGDFFLGGKGAGTLLALKNEFGGSSARYAFGLGGDLSTISPKTGAGSLIEFRCMAGTNFPNNGQITVTPKLIPGNAGALFLFGQGSPIDSNLVDGVIRLADIGSAPVAHNDELNSRVGETLNIDVVANDTDTEDGIPAGELLVKSSPGNGSVSVINRQIRYVPNTTFKGRDSFTYAVKDSQGLESNTATVQVHVGAINSPPRATDDQVSTQEDSAVSVALLANDEDPDQDGLALESIGSVSNGSLSVNGGTVTYTPKPNYHGVDSFSYTVNDGRGGVSSATVQITVVSVNDLPLATPDQASTSEDQPVTVSVLGNDSDVDNDLLGITAVTQGSHGSVEISGGQLTYRPDGDFFGNDSFQYTVSDGHGGMAQANVSVTVTPLNDAPVAVIRVPKHQEINQAIIVDGTESFDVDKDALSFQWTLTPPTGSKAKLNLQNTVSPLLTPDLPGDYRLKLVVTDANGTSNSAESSFNAADPLQGNIAPNALIASLPKQVPVNTLLDLDGSPSFDPDSSPNPQLGFAWKIITTPSGSSSKINSNNQVQSGLIPDVEGEYTLELSVSDGAKQSTSQAKFYASSANVAPVADAGNDQVVSKGSPVLVRGLDSYDADDAANRLSFNWALVRAPTGSNVANVLQAIAHSGELNLTPDLVGDYLFRLDIADPNGNVDFDQVLLNVRLAGDLDFDNDVDTNDLNLFKNSPTDINKDGVINVLDYRAATLLCTRPKCATQ</sequence>